<dbReference type="AlphaFoldDB" id="A0A223SA96"/>
<evidence type="ECO:0000256" key="7">
    <source>
        <dbReference type="ARBA" id="ARBA00023136"/>
    </source>
</evidence>
<name>A0A223SA96_9ACTN</name>
<feature type="transmembrane region" description="Helical" evidence="8">
    <location>
        <begin position="202"/>
        <end position="218"/>
    </location>
</feature>
<dbReference type="EMBL" id="CP022753">
    <property type="protein sequence ID" value="ASU85044.1"/>
    <property type="molecule type" value="Genomic_DNA"/>
</dbReference>
<dbReference type="PANTHER" id="PTHR34979">
    <property type="entry name" value="INNER MEMBRANE PROTEIN YGAZ"/>
    <property type="match status" value="1"/>
</dbReference>
<protein>
    <recommendedName>
        <fullName evidence="11">Branched-chain amino acid ABC transporter permease</fullName>
    </recommendedName>
</protein>
<dbReference type="PANTHER" id="PTHR34979:SF1">
    <property type="entry name" value="INNER MEMBRANE PROTEIN YGAZ"/>
    <property type="match status" value="1"/>
</dbReference>
<evidence type="ECO:0000256" key="1">
    <source>
        <dbReference type="ARBA" id="ARBA00004651"/>
    </source>
</evidence>
<accession>A0A223SA96</accession>
<keyword evidence="7 8" id="KW-0472">Membrane</keyword>
<dbReference type="Pfam" id="PF03591">
    <property type="entry name" value="AzlC"/>
    <property type="match status" value="1"/>
</dbReference>
<dbReference type="GO" id="GO:1903785">
    <property type="term" value="P:L-valine transmembrane transport"/>
    <property type="evidence" value="ECO:0007669"/>
    <property type="project" value="TreeGrafter"/>
</dbReference>
<gene>
    <name evidence="9" type="ORF">CDO52_21605</name>
</gene>
<organism evidence="9 10">
    <name type="scientific">Nocardiopsis gilva YIM 90087</name>
    <dbReference type="NCBI Taxonomy" id="1235441"/>
    <lineage>
        <taxon>Bacteria</taxon>
        <taxon>Bacillati</taxon>
        <taxon>Actinomycetota</taxon>
        <taxon>Actinomycetes</taxon>
        <taxon>Streptosporangiales</taxon>
        <taxon>Nocardiopsidaceae</taxon>
        <taxon>Nocardiopsis</taxon>
    </lineage>
</organism>
<keyword evidence="4" id="KW-1003">Cell membrane</keyword>
<evidence type="ECO:0000313" key="9">
    <source>
        <dbReference type="EMBL" id="ASU85044.1"/>
    </source>
</evidence>
<keyword evidence="5 8" id="KW-0812">Transmembrane</keyword>
<proteinExistence type="inferred from homology"/>
<evidence type="ECO:0000256" key="8">
    <source>
        <dbReference type="SAM" id="Phobius"/>
    </source>
</evidence>
<comment type="similarity">
    <text evidence="2">Belongs to the AzlC family.</text>
</comment>
<evidence type="ECO:0000256" key="6">
    <source>
        <dbReference type="ARBA" id="ARBA00022989"/>
    </source>
</evidence>
<dbReference type="InterPro" id="IPR011606">
    <property type="entry name" value="Brnchd-chn_aa_trnsp_permease"/>
</dbReference>
<evidence type="ECO:0000256" key="2">
    <source>
        <dbReference type="ARBA" id="ARBA00010735"/>
    </source>
</evidence>
<sequence length="264" mass="26787">MDQVSAYFEGGGVISVVEESDTSRGPGRTVVRDASALALAVAAYGVSYGTLATSSGLGIWQTQALSLLMYSGASQFGLVGVLSAGGSGGTAGVTAVLLGSRNLFYSFGLATSLRGAGRRWLLPAAHLVSDESAAMAMAQAPGAHRRFAFWTTGLLVFGSWNLGTLLGSVAGSLLVDPEALGLDVAAATAFLALVAPRLREAGNAVLALASAVCAVVLIPVLPSGLPVVVTALIVLTVAGLLPRRLPDASEQQSAPPTKEQEHSR</sequence>
<keyword evidence="10" id="KW-1185">Reference proteome</keyword>
<dbReference type="Proteomes" id="UP000215005">
    <property type="component" value="Chromosome"/>
</dbReference>
<keyword evidence="3" id="KW-0813">Transport</keyword>
<evidence type="ECO:0000256" key="3">
    <source>
        <dbReference type="ARBA" id="ARBA00022448"/>
    </source>
</evidence>
<feature type="transmembrane region" description="Helical" evidence="8">
    <location>
        <begin position="179"/>
        <end position="195"/>
    </location>
</feature>
<evidence type="ECO:0000313" key="10">
    <source>
        <dbReference type="Proteomes" id="UP000215005"/>
    </source>
</evidence>
<reference evidence="9 10" key="1">
    <citation type="submission" date="2017-08" db="EMBL/GenBank/DDBJ databases">
        <title>The complete genome sequence of Nocardiopsis gilva YIM 90087.</title>
        <authorList>
            <person name="Yin M."/>
            <person name="Tang S."/>
        </authorList>
    </citation>
    <scope>NUCLEOTIDE SEQUENCE [LARGE SCALE GENOMIC DNA]</scope>
    <source>
        <strain evidence="9 10">YIM 90087</strain>
    </source>
</reference>
<dbReference type="GO" id="GO:0005886">
    <property type="term" value="C:plasma membrane"/>
    <property type="evidence" value="ECO:0007669"/>
    <property type="project" value="UniProtKB-SubCell"/>
</dbReference>
<comment type="subcellular location">
    <subcellularLocation>
        <location evidence="1">Cell membrane</location>
        <topology evidence="1">Multi-pass membrane protein</topology>
    </subcellularLocation>
</comment>
<evidence type="ECO:0008006" key="11">
    <source>
        <dbReference type="Google" id="ProtNLM"/>
    </source>
</evidence>
<evidence type="ECO:0000256" key="5">
    <source>
        <dbReference type="ARBA" id="ARBA00022692"/>
    </source>
</evidence>
<dbReference type="KEGG" id="ngv:CDO52_21605"/>
<evidence type="ECO:0000256" key="4">
    <source>
        <dbReference type="ARBA" id="ARBA00022475"/>
    </source>
</evidence>
<feature type="transmembrane region" description="Helical" evidence="8">
    <location>
        <begin position="147"/>
        <end position="173"/>
    </location>
</feature>
<keyword evidence="6 8" id="KW-1133">Transmembrane helix</keyword>